<evidence type="ECO:0000313" key="2">
    <source>
        <dbReference type="EMBL" id="GHO90262.1"/>
    </source>
</evidence>
<dbReference type="PANTHER" id="PTHR33498:SF1">
    <property type="entry name" value="TRANSPOSASE FOR INSERTION SEQUENCE ELEMENT IS1557"/>
    <property type="match status" value="1"/>
</dbReference>
<proteinExistence type="predicted"/>
<dbReference type="InterPro" id="IPR047951">
    <property type="entry name" value="Transpos_ISL3"/>
</dbReference>
<gene>
    <name evidence="2" type="ORF">KSF_003100</name>
</gene>
<protein>
    <recommendedName>
        <fullName evidence="1">Transposase IS204/IS1001/IS1096/IS1165 DDE domain-containing protein</fullName>
    </recommendedName>
</protein>
<keyword evidence="3" id="KW-1185">Reference proteome</keyword>
<reference evidence="2" key="1">
    <citation type="submission" date="2020-10" db="EMBL/GenBank/DDBJ databases">
        <title>Taxonomic study of unclassified bacteria belonging to the class Ktedonobacteria.</title>
        <authorList>
            <person name="Yabe S."/>
            <person name="Wang C.M."/>
            <person name="Zheng Y."/>
            <person name="Sakai Y."/>
            <person name="Cavaletti L."/>
            <person name="Monciardini P."/>
            <person name="Donadio S."/>
        </authorList>
    </citation>
    <scope>NUCLEOTIDE SEQUENCE</scope>
    <source>
        <strain evidence="2">ID150040</strain>
    </source>
</reference>
<dbReference type="Pfam" id="PF01610">
    <property type="entry name" value="DDE_Tnp_ISL3"/>
    <property type="match status" value="1"/>
</dbReference>
<organism evidence="2 3">
    <name type="scientific">Reticulibacter mediterranei</name>
    <dbReference type="NCBI Taxonomy" id="2778369"/>
    <lineage>
        <taxon>Bacteria</taxon>
        <taxon>Bacillati</taxon>
        <taxon>Chloroflexota</taxon>
        <taxon>Ktedonobacteria</taxon>
        <taxon>Ktedonobacterales</taxon>
        <taxon>Reticulibacteraceae</taxon>
        <taxon>Reticulibacter</taxon>
    </lineage>
</organism>
<dbReference type="PANTHER" id="PTHR33498">
    <property type="entry name" value="TRANSPOSASE FOR INSERTION SEQUENCE ELEMENT IS1557"/>
    <property type="match status" value="1"/>
</dbReference>
<feature type="domain" description="Transposase IS204/IS1001/IS1096/IS1165 DDE" evidence="1">
    <location>
        <begin position="3"/>
        <end position="118"/>
    </location>
</feature>
<dbReference type="EMBL" id="BNJK01000001">
    <property type="protein sequence ID" value="GHO90262.1"/>
    <property type="molecule type" value="Genomic_DNA"/>
</dbReference>
<evidence type="ECO:0000259" key="1">
    <source>
        <dbReference type="Pfam" id="PF01610"/>
    </source>
</evidence>
<dbReference type="AlphaFoldDB" id="A0A8J3MXW3"/>
<name>A0A8J3MXW3_9CHLR</name>
<dbReference type="Proteomes" id="UP000597444">
    <property type="component" value="Unassembled WGS sequence"/>
</dbReference>
<comment type="caution">
    <text evidence="2">The sequence shown here is derived from an EMBL/GenBank/DDBJ whole genome shotgun (WGS) entry which is preliminary data.</text>
</comment>
<dbReference type="InterPro" id="IPR002560">
    <property type="entry name" value="Transposase_DDE"/>
</dbReference>
<dbReference type="RefSeq" id="WP_373324390.1">
    <property type="nucleotide sequence ID" value="NZ_BNJK01000001.1"/>
</dbReference>
<sequence length="136" mass="15374">MMVRPAQNRTREQAAYLDQLIQSNETIAVVFKLTQDFGNLIRKREGQECLEQWKSAVRASDLAELMSFVDGLADDAEAVAHGCSESWSNGMVEGFINKVKWIKRSSYGQAGFSLLQWRVLLHSPRRSSARLDAQAR</sequence>
<evidence type="ECO:0000313" key="3">
    <source>
        <dbReference type="Proteomes" id="UP000597444"/>
    </source>
</evidence>
<accession>A0A8J3MXW3</accession>